<dbReference type="Proteomes" id="UP000267464">
    <property type="component" value="Unassembled WGS sequence"/>
</dbReference>
<dbReference type="OrthoDB" id="136948at2"/>
<evidence type="ECO:0000256" key="1">
    <source>
        <dbReference type="SAM" id="MobiDB-lite"/>
    </source>
</evidence>
<evidence type="ECO:0000313" key="4">
    <source>
        <dbReference type="Proteomes" id="UP000267464"/>
    </source>
</evidence>
<dbReference type="RefSeq" id="WP_124543418.1">
    <property type="nucleotide sequence ID" value="NZ_QUSW01000010.1"/>
</dbReference>
<reference evidence="3 4" key="2">
    <citation type="submission" date="2018-12" db="EMBL/GenBank/DDBJ databases">
        <title>Rhizobacter gummiphilus sp. nov., a rubber-degrading bacterium isolated from the soil of a botanical garden in Japan.</title>
        <authorList>
            <person name="Shunsuke S.S."/>
        </authorList>
    </citation>
    <scope>NUCLEOTIDE SEQUENCE [LARGE SCALE GENOMIC DNA]</scope>
    <source>
        <strain evidence="3 4">S-16</strain>
    </source>
</reference>
<protein>
    <submittedName>
        <fullName evidence="3">Uncharacterized protein</fullName>
    </submittedName>
</protein>
<dbReference type="EMBL" id="QUSW01000010">
    <property type="protein sequence ID" value="RQP21478.1"/>
    <property type="molecule type" value="Genomic_DNA"/>
</dbReference>
<feature type="region of interest" description="Disordered" evidence="1">
    <location>
        <begin position="267"/>
        <end position="291"/>
    </location>
</feature>
<accession>A0A3N7HHI7</accession>
<keyword evidence="2" id="KW-1133">Transmembrane helix</keyword>
<organism evidence="3 4">
    <name type="scientific">Piscinibacter terrae</name>
    <dbReference type="NCBI Taxonomy" id="2496871"/>
    <lineage>
        <taxon>Bacteria</taxon>
        <taxon>Pseudomonadati</taxon>
        <taxon>Pseudomonadota</taxon>
        <taxon>Betaproteobacteria</taxon>
        <taxon>Burkholderiales</taxon>
        <taxon>Sphaerotilaceae</taxon>
        <taxon>Piscinibacter</taxon>
    </lineage>
</organism>
<evidence type="ECO:0000313" key="3">
    <source>
        <dbReference type="EMBL" id="RQP21478.1"/>
    </source>
</evidence>
<reference evidence="3 4" key="1">
    <citation type="submission" date="2018-08" db="EMBL/GenBank/DDBJ databases">
        <authorList>
            <person name="Khan S.A."/>
            <person name="Jeon C.O."/>
            <person name="Chun B.H."/>
            <person name="Jeong S.E."/>
        </authorList>
    </citation>
    <scope>NUCLEOTIDE SEQUENCE [LARGE SCALE GENOMIC DNA]</scope>
    <source>
        <strain evidence="3 4">S-16</strain>
    </source>
</reference>
<proteinExistence type="predicted"/>
<sequence length="566" mass="61153">MTQLVQSPPKPLAIRAPQALSHGLVHPVYLTGLRHGSRALDAKPVIVERRDQEFVQGLLDDLTDANQHTAVLAAAPAKQSGTMRVFPPLQRVFNMLVLEAFCDVPGQPRLEPKKIESSGFVLRRVDGTRKLAWLKAGTKVFGWEAVDEDLDPAQDRRGKAVTLGHPVLDALAPSQQRIRTAGSTRLAASAVPVSEDVQPLFIAPPDVCKGAGKTLLFGNLKVVSGELTEAAPNAPAFGTDSEERDNLRADMVIYLLPGGARTFPVPSQRNISTNNAHTASQTAVDSPSQPALSRSEYNALDQSLGLLLLQLNNQYDAFGTGTGALAMQSAIKQLQVETDVPAANGQPARVDKRNAWQFLLDAKAVFFDAVPGASVSIPNRWGAVSDAIGNAIFEASLVCMQQQFAKLLPASGRFENGRNGVEPHFVVRAFVRLKPEHDGCPGRIVWSQYSDEFTIAPWFESSGAPVPVIPLPDLMDRNQLSKVKPTVAFALPPKLAKLLKGSSDDLMKGKGSGDPGIGLGWICSFSLPIITLCAFICLNIFLSLFNLIFQWMAFLKICIPIPKAKE</sequence>
<comment type="caution">
    <text evidence="3">The sequence shown here is derived from an EMBL/GenBank/DDBJ whole genome shotgun (WGS) entry which is preliminary data.</text>
</comment>
<keyword evidence="4" id="KW-1185">Reference proteome</keyword>
<name>A0A3N7HHI7_9BURK</name>
<dbReference type="AlphaFoldDB" id="A0A3N7HHI7"/>
<keyword evidence="2" id="KW-0472">Membrane</keyword>
<feature type="transmembrane region" description="Helical" evidence="2">
    <location>
        <begin position="525"/>
        <end position="549"/>
    </location>
</feature>
<evidence type="ECO:0000256" key="2">
    <source>
        <dbReference type="SAM" id="Phobius"/>
    </source>
</evidence>
<keyword evidence="2" id="KW-0812">Transmembrane</keyword>
<gene>
    <name evidence="3" type="ORF">DZC73_26515</name>
</gene>